<feature type="active site" description="Proton donor" evidence="3">
    <location>
        <position position="73"/>
    </location>
</feature>
<dbReference type="GO" id="GO:0005829">
    <property type="term" value="C:cytosol"/>
    <property type="evidence" value="ECO:0007669"/>
    <property type="project" value="TreeGrafter"/>
</dbReference>
<keyword evidence="3" id="KW-0457">Lysine biosynthesis</keyword>
<feature type="site" description="Could be important to modulate the pK values of the two catalytic cysteine residues" evidence="3">
    <location>
        <position position="139"/>
    </location>
</feature>
<evidence type="ECO:0000256" key="2">
    <source>
        <dbReference type="ARBA" id="ARBA00023235"/>
    </source>
</evidence>
<dbReference type="HAMAP" id="MF_00197">
    <property type="entry name" value="DAP_epimerase"/>
    <property type="match status" value="1"/>
</dbReference>
<evidence type="ECO:0000313" key="5">
    <source>
        <dbReference type="EMBL" id="QCK13721.1"/>
    </source>
</evidence>
<dbReference type="UniPathway" id="UPA00034">
    <property type="reaction ID" value="UER00025"/>
</dbReference>
<feature type="binding site" evidence="3">
    <location>
        <position position="171"/>
    </location>
    <ligand>
        <name>substrate</name>
    </ligand>
</feature>
<accession>A0A4D7JDH7</accession>
<dbReference type="KEGG" id="fpf:DCC35_02600"/>
<comment type="similarity">
    <text evidence="1 3">Belongs to the diaminopimelate epimerase family.</text>
</comment>
<dbReference type="PANTHER" id="PTHR31689:SF0">
    <property type="entry name" value="DIAMINOPIMELATE EPIMERASE"/>
    <property type="match status" value="1"/>
</dbReference>
<dbReference type="GO" id="GO:0009089">
    <property type="term" value="P:lysine biosynthetic process via diaminopimelate"/>
    <property type="evidence" value="ECO:0007669"/>
    <property type="project" value="UniProtKB-UniRule"/>
</dbReference>
<comment type="subunit">
    <text evidence="3">Homodimer.</text>
</comment>
<feature type="binding site" evidence="3">
    <location>
        <begin position="189"/>
        <end position="190"/>
    </location>
    <ligand>
        <name>substrate</name>
    </ligand>
</feature>
<evidence type="ECO:0000256" key="3">
    <source>
        <dbReference type="HAMAP-Rule" id="MF_00197"/>
    </source>
</evidence>
<dbReference type="Gene3D" id="3.10.310.10">
    <property type="entry name" value="Diaminopimelate Epimerase, Chain A, domain 1"/>
    <property type="match status" value="2"/>
</dbReference>
<comment type="caution">
    <text evidence="3">Lacks conserved residue(s) required for the propagation of feature annotation.</text>
</comment>
<dbReference type="EC" id="5.1.1.7" evidence="3 4"/>
<dbReference type="AlphaFoldDB" id="A0A4D7JDH7"/>
<feature type="active site" description="Proton acceptor" evidence="3">
    <location>
        <position position="199"/>
    </location>
</feature>
<feature type="binding site" evidence="3">
    <location>
        <begin position="74"/>
        <end position="75"/>
    </location>
    <ligand>
        <name>substrate</name>
    </ligand>
</feature>
<dbReference type="Proteomes" id="UP000298616">
    <property type="component" value="Chromosome"/>
</dbReference>
<comment type="catalytic activity">
    <reaction evidence="3">
        <text>(2S,6S)-2,6-diaminopimelate = meso-2,6-diaminopimelate</text>
        <dbReference type="Rhea" id="RHEA:15393"/>
        <dbReference type="ChEBI" id="CHEBI:57609"/>
        <dbReference type="ChEBI" id="CHEBI:57791"/>
        <dbReference type="EC" id="5.1.1.7"/>
    </reaction>
</comment>
<keyword evidence="3" id="KW-0028">Amino-acid biosynthesis</keyword>
<dbReference type="InterPro" id="IPR001653">
    <property type="entry name" value="DAP_epimerase_DapF"/>
</dbReference>
<protein>
    <recommendedName>
        <fullName evidence="3 4">Diaminopimelate epimerase</fullName>
        <shortName evidence="3">DAP epimerase</shortName>
        <ecNumber evidence="3 4">5.1.1.7</ecNumber>
    </recommendedName>
    <alternativeName>
        <fullName evidence="3">PLP-independent amino acid racemase</fullName>
    </alternativeName>
</protein>
<dbReference type="OrthoDB" id="9805408at2"/>
<evidence type="ECO:0000256" key="1">
    <source>
        <dbReference type="ARBA" id="ARBA00010219"/>
    </source>
</evidence>
<feature type="binding site" evidence="3">
    <location>
        <begin position="200"/>
        <end position="201"/>
    </location>
    <ligand>
        <name>substrate</name>
    </ligand>
</feature>
<comment type="subcellular location">
    <subcellularLocation>
        <location evidence="3">Cytoplasm</location>
    </subcellularLocation>
</comment>
<dbReference type="GO" id="GO:0008837">
    <property type="term" value="F:diaminopimelate epimerase activity"/>
    <property type="evidence" value="ECO:0007669"/>
    <property type="project" value="UniProtKB-UniRule"/>
</dbReference>
<feature type="binding site" evidence="3">
    <location>
        <position position="65"/>
    </location>
    <ligand>
        <name>substrate</name>
    </ligand>
</feature>
<keyword evidence="2 3" id="KW-0413">Isomerase</keyword>
<dbReference type="SUPFAM" id="SSF54506">
    <property type="entry name" value="Diaminopimelate epimerase-like"/>
    <property type="match status" value="2"/>
</dbReference>
<dbReference type="Pfam" id="PF01678">
    <property type="entry name" value="DAP_epimerase"/>
    <property type="match status" value="2"/>
</dbReference>
<reference evidence="5 6" key="1">
    <citation type="submission" date="2018-04" db="EMBL/GenBank/DDBJ databases">
        <title>Complete genome uncultured novel isolate.</title>
        <authorList>
            <person name="Merlino G."/>
        </authorList>
    </citation>
    <scope>NUCLEOTIDE SEQUENCE [LARGE SCALE GENOMIC DNA]</scope>
    <source>
        <strain evidence="6">R1DC9</strain>
    </source>
</reference>
<sequence>MKINFYKYQGAGNDFVMLDNRSGDFDTITSEKISLLCDRRFGIGADGLITISESEDKDFDMVYYNADGSQSFCGNGSRCAVRFATHLKLVTNDECSFNSTDGPHHAKISEKNISIDLFVKGSPQKYSDREFFINTGSPHHILISDDLDNEDVKTIGSSIRHSDIYAPDGSNVNFISLFGENSLKIRTYERGVEDETLACGTGITAAALIGSKLGLTPPVKIIAKGGTLFAEFKHDQETDKYSDIWLIGPAEKVFEGTIEI</sequence>
<name>A0A4D7JDH7_9BACT</name>
<dbReference type="NCBIfam" id="TIGR00652">
    <property type="entry name" value="DapF"/>
    <property type="match status" value="1"/>
</dbReference>
<dbReference type="PANTHER" id="PTHR31689">
    <property type="entry name" value="DIAMINOPIMELATE EPIMERASE, CHLOROPLASTIC"/>
    <property type="match status" value="1"/>
</dbReference>
<proteinExistence type="inferred from homology"/>
<keyword evidence="6" id="KW-1185">Reference proteome</keyword>
<dbReference type="EMBL" id="CP028923">
    <property type="protein sequence ID" value="QCK13721.1"/>
    <property type="molecule type" value="Genomic_DNA"/>
</dbReference>
<keyword evidence="3" id="KW-0963">Cytoplasm</keyword>
<comment type="function">
    <text evidence="3">Catalyzes the stereoinversion of LL-2,6-diaminopimelate (L,L-DAP) to meso-diaminopimelate (meso-DAP), a precursor of L-lysine and an essential component of the bacterial peptidoglycan.</text>
</comment>
<evidence type="ECO:0000256" key="4">
    <source>
        <dbReference type="NCBIfam" id="TIGR00652"/>
    </source>
</evidence>
<organism evidence="5 6">
    <name type="scientific">Mangrovivirga cuniculi</name>
    <dbReference type="NCBI Taxonomy" id="2715131"/>
    <lineage>
        <taxon>Bacteria</taxon>
        <taxon>Pseudomonadati</taxon>
        <taxon>Bacteroidota</taxon>
        <taxon>Cytophagia</taxon>
        <taxon>Cytophagales</taxon>
        <taxon>Mangrovivirgaceae</taxon>
        <taxon>Mangrovivirga</taxon>
    </lineage>
</organism>
<feature type="site" description="Could be important to modulate the pK values of the two catalytic cysteine residues" evidence="3">
    <location>
        <position position="189"/>
    </location>
</feature>
<comment type="pathway">
    <text evidence="3">Amino-acid biosynthesis; L-lysine biosynthesis via DAP pathway; DL-2,6-diaminopimelate from LL-2,6-diaminopimelate: step 1/1.</text>
</comment>
<dbReference type="RefSeq" id="WP_137089319.1">
    <property type="nucleotide sequence ID" value="NZ_CP028923.1"/>
</dbReference>
<evidence type="ECO:0000313" key="6">
    <source>
        <dbReference type="Proteomes" id="UP000298616"/>
    </source>
</evidence>
<feature type="binding site" evidence="3">
    <location>
        <position position="13"/>
    </location>
    <ligand>
        <name>substrate</name>
    </ligand>
</feature>
<gene>
    <name evidence="3" type="primary">dapF</name>
    <name evidence="5" type="ORF">DCC35_02600</name>
</gene>